<evidence type="ECO:0000313" key="4">
    <source>
        <dbReference type="EMBL" id="SKA46806.1"/>
    </source>
</evidence>
<protein>
    <submittedName>
        <fullName evidence="4">Phenazine biosynthesis protein PhzF family</fullName>
    </submittedName>
</protein>
<evidence type="ECO:0000256" key="2">
    <source>
        <dbReference type="ARBA" id="ARBA00023235"/>
    </source>
</evidence>
<sequence>MDIRFFQVDAFTNKPFSGNPAGVCLLETPLPDETMLAIAAENNLAETAFLLKQADGYSLRWFTPKLEIALCGHATLASAHVLWSNGLEPKDTPLRFYTVRSGLLTATGKDHLIELDFPARTYEDVVLPTALRQLFQDNYNYAVYSHDRYIVELPVAGAVAQFVPDFHLLESYPVVITAPGDSDSPYDFVSRYFAVPLGVNEDPVTGSAHCCLARYWADKLGKTTFNAYQASARGGELEVELKGDRVLLRGEAVTVISGTFHVNHL</sequence>
<organism evidence="4 5">
    <name type="scientific">Chitinophaga eiseniae</name>
    <dbReference type="NCBI Taxonomy" id="634771"/>
    <lineage>
        <taxon>Bacteria</taxon>
        <taxon>Pseudomonadati</taxon>
        <taxon>Bacteroidota</taxon>
        <taxon>Chitinophagia</taxon>
        <taxon>Chitinophagales</taxon>
        <taxon>Chitinophagaceae</taxon>
        <taxon>Chitinophaga</taxon>
    </lineage>
</organism>
<dbReference type="GO" id="GO:0005737">
    <property type="term" value="C:cytoplasm"/>
    <property type="evidence" value="ECO:0007669"/>
    <property type="project" value="TreeGrafter"/>
</dbReference>
<proteinExistence type="inferred from homology"/>
<dbReference type="PANTHER" id="PTHR13774">
    <property type="entry name" value="PHENAZINE BIOSYNTHESIS PROTEIN"/>
    <property type="match status" value="1"/>
</dbReference>
<evidence type="ECO:0000256" key="1">
    <source>
        <dbReference type="ARBA" id="ARBA00008270"/>
    </source>
</evidence>
<dbReference type="RefSeq" id="WP_078673096.1">
    <property type="nucleotide sequence ID" value="NZ_FUWZ01000008.1"/>
</dbReference>
<keyword evidence="2" id="KW-0413">Isomerase</keyword>
<evidence type="ECO:0000256" key="3">
    <source>
        <dbReference type="PIRSR" id="PIRSR016184-1"/>
    </source>
</evidence>
<reference evidence="5" key="1">
    <citation type="submission" date="2017-02" db="EMBL/GenBank/DDBJ databases">
        <authorList>
            <person name="Varghese N."/>
            <person name="Submissions S."/>
        </authorList>
    </citation>
    <scope>NUCLEOTIDE SEQUENCE [LARGE SCALE GENOMIC DNA]</scope>
    <source>
        <strain evidence="5">DSM 22224</strain>
    </source>
</reference>
<dbReference type="Proteomes" id="UP000190367">
    <property type="component" value="Unassembled WGS sequence"/>
</dbReference>
<dbReference type="InterPro" id="IPR003719">
    <property type="entry name" value="Phenazine_PhzF-like"/>
</dbReference>
<dbReference type="EMBL" id="FUWZ01000008">
    <property type="protein sequence ID" value="SKA46806.1"/>
    <property type="molecule type" value="Genomic_DNA"/>
</dbReference>
<dbReference type="Gene3D" id="3.10.310.10">
    <property type="entry name" value="Diaminopimelate Epimerase, Chain A, domain 1"/>
    <property type="match status" value="2"/>
</dbReference>
<keyword evidence="5" id="KW-1185">Reference proteome</keyword>
<dbReference type="PANTHER" id="PTHR13774:SF17">
    <property type="entry name" value="PHENAZINE BIOSYNTHESIS-LIKE DOMAIN-CONTAINING PROTEIN"/>
    <property type="match status" value="1"/>
</dbReference>
<dbReference type="SUPFAM" id="SSF54506">
    <property type="entry name" value="Diaminopimelate epimerase-like"/>
    <property type="match status" value="1"/>
</dbReference>
<dbReference type="AlphaFoldDB" id="A0A1T4U276"/>
<dbReference type="GO" id="GO:0016853">
    <property type="term" value="F:isomerase activity"/>
    <property type="evidence" value="ECO:0007669"/>
    <property type="project" value="UniProtKB-KW"/>
</dbReference>
<feature type="active site" evidence="3">
    <location>
        <position position="46"/>
    </location>
</feature>
<dbReference type="OrthoDB" id="9788221at2"/>
<dbReference type="NCBIfam" id="TIGR00654">
    <property type="entry name" value="PhzF_family"/>
    <property type="match status" value="1"/>
</dbReference>
<dbReference type="PIRSF" id="PIRSF016184">
    <property type="entry name" value="PhzC_PhzF"/>
    <property type="match status" value="1"/>
</dbReference>
<dbReference type="Pfam" id="PF02567">
    <property type="entry name" value="PhzC-PhzF"/>
    <property type="match status" value="1"/>
</dbReference>
<gene>
    <name evidence="4" type="ORF">SAMN04488128_10834</name>
</gene>
<name>A0A1T4U276_9BACT</name>
<comment type="similarity">
    <text evidence="1">Belongs to the PhzF family.</text>
</comment>
<evidence type="ECO:0000313" key="5">
    <source>
        <dbReference type="Proteomes" id="UP000190367"/>
    </source>
</evidence>
<dbReference type="STRING" id="634771.SAMN04488128_10834"/>
<accession>A0A1T4U276</accession>